<accession>A0ACB9JG48</accession>
<reference evidence="1 2" key="2">
    <citation type="journal article" date="2022" name="Mol. Ecol. Resour.">
        <title>The genomes of chicory, endive, great burdock and yacon provide insights into Asteraceae paleo-polyploidization history and plant inulin production.</title>
        <authorList>
            <person name="Fan W."/>
            <person name="Wang S."/>
            <person name="Wang H."/>
            <person name="Wang A."/>
            <person name="Jiang F."/>
            <person name="Liu H."/>
            <person name="Zhao H."/>
            <person name="Xu D."/>
            <person name="Zhang Y."/>
        </authorList>
    </citation>
    <scope>NUCLEOTIDE SEQUENCE [LARGE SCALE GENOMIC DNA]</scope>
    <source>
        <strain evidence="2">cv. Yunnan</strain>
        <tissue evidence="1">Leaves</tissue>
    </source>
</reference>
<proteinExistence type="predicted"/>
<comment type="caution">
    <text evidence="1">The sequence shown here is derived from an EMBL/GenBank/DDBJ whole genome shotgun (WGS) entry which is preliminary data.</text>
</comment>
<evidence type="ECO:0000313" key="2">
    <source>
        <dbReference type="Proteomes" id="UP001056120"/>
    </source>
</evidence>
<reference evidence="2" key="1">
    <citation type="journal article" date="2022" name="Mol. Ecol. Resour.">
        <title>The genomes of chicory, endive, great burdock and yacon provide insights into Asteraceae palaeo-polyploidization history and plant inulin production.</title>
        <authorList>
            <person name="Fan W."/>
            <person name="Wang S."/>
            <person name="Wang H."/>
            <person name="Wang A."/>
            <person name="Jiang F."/>
            <person name="Liu H."/>
            <person name="Zhao H."/>
            <person name="Xu D."/>
            <person name="Zhang Y."/>
        </authorList>
    </citation>
    <scope>NUCLEOTIDE SEQUENCE [LARGE SCALE GENOMIC DNA]</scope>
    <source>
        <strain evidence="2">cv. Yunnan</strain>
    </source>
</reference>
<dbReference type="Proteomes" id="UP001056120">
    <property type="component" value="Linkage Group LG04"/>
</dbReference>
<name>A0ACB9JG48_9ASTR</name>
<keyword evidence="2" id="KW-1185">Reference proteome</keyword>
<evidence type="ECO:0000313" key="1">
    <source>
        <dbReference type="EMBL" id="KAI3819322.1"/>
    </source>
</evidence>
<organism evidence="1 2">
    <name type="scientific">Smallanthus sonchifolius</name>
    <dbReference type="NCBI Taxonomy" id="185202"/>
    <lineage>
        <taxon>Eukaryota</taxon>
        <taxon>Viridiplantae</taxon>
        <taxon>Streptophyta</taxon>
        <taxon>Embryophyta</taxon>
        <taxon>Tracheophyta</taxon>
        <taxon>Spermatophyta</taxon>
        <taxon>Magnoliopsida</taxon>
        <taxon>eudicotyledons</taxon>
        <taxon>Gunneridae</taxon>
        <taxon>Pentapetalae</taxon>
        <taxon>asterids</taxon>
        <taxon>campanulids</taxon>
        <taxon>Asterales</taxon>
        <taxon>Asteraceae</taxon>
        <taxon>Asteroideae</taxon>
        <taxon>Heliantheae alliance</taxon>
        <taxon>Millerieae</taxon>
        <taxon>Smallanthus</taxon>
    </lineage>
</organism>
<protein>
    <submittedName>
        <fullName evidence="1">Uncharacterized protein</fullName>
    </submittedName>
</protein>
<gene>
    <name evidence="1" type="ORF">L1987_13149</name>
</gene>
<dbReference type="EMBL" id="CM042021">
    <property type="protein sequence ID" value="KAI3819322.1"/>
    <property type="molecule type" value="Genomic_DNA"/>
</dbReference>
<sequence length="125" mass="14690">MKWPWRVEILHPRDMCLVRLNDTANYCIWTIIIAPSNIRRELFQPPEMAQQIKLPAEGSAESIRPVRSSTRDGVTRKLFRQQRRDLKTPPPEMALPGDSSANNGVTRKLLRQRWRYREILPPKMT</sequence>